<dbReference type="InParanoid" id="A0A4R2PFC6"/>
<proteinExistence type="predicted"/>
<name>A0A4R2PFC6_RHOSA</name>
<sequence length="138" mass="14988">MTTTAPDQQIPRTASSGSPYETIIGFSRAIRRGPHIWLAGTGPLDPQGNTACPGDGYGQARRCLTILVEALHALDARAEDVVRTRLLVTDMSRWEEIARAHGEVFGRIRPAATLVGVAALARPDWLVEIEAEAFIERA</sequence>
<dbReference type="RefSeq" id="WP_132708528.1">
    <property type="nucleotide sequence ID" value="NZ_JACIGF010000006.1"/>
</dbReference>
<reference evidence="1 2" key="1">
    <citation type="submission" date="2019-03" db="EMBL/GenBank/DDBJ databases">
        <title>Genomic Encyclopedia of Type Strains, Phase IV (KMG-IV): sequencing the most valuable type-strain genomes for metagenomic binning, comparative biology and taxonomic classification.</title>
        <authorList>
            <person name="Goeker M."/>
        </authorList>
    </citation>
    <scope>NUCLEOTIDE SEQUENCE [LARGE SCALE GENOMIC DNA]</scope>
    <source>
        <strain evidence="1 2">DSM 2132</strain>
    </source>
</reference>
<evidence type="ECO:0000313" key="1">
    <source>
        <dbReference type="EMBL" id="TCP33857.1"/>
    </source>
</evidence>
<dbReference type="Pfam" id="PF01042">
    <property type="entry name" value="Ribonuc_L-PSP"/>
    <property type="match status" value="1"/>
</dbReference>
<dbReference type="SUPFAM" id="SSF55298">
    <property type="entry name" value="YjgF-like"/>
    <property type="match status" value="1"/>
</dbReference>
<dbReference type="PANTHER" id="PTHR43857">
    <property type="entry name" value="BLR7761 PROTEIN"/>
    <property type="match status" value="1"/>
</dbReference>
<accession>A0A4R2PFC6</accession>
<keyword evidence="2" id="KW-1185">Reference proteome</keyword>
<dbReference type="OrthoDB" id="9783572at2"/>
<dbReference type="InterPro" id="IPR006175">
    <property type="entry name" value="YjgF/YER057c/UK114"/>
</dbReference>
<organism evidence="1 2">
    <name type="scientific">Rhodothalassium salexigens DSM 2132</name>
    <dbReference type="NCBI Taxonomy" id="1188247"/>
    <lineage>
        <taxon>Bacteria</taxon>
        <taxon>Pseudomonadati</taxon>
        <taxon>Pseudomonadota</taxon>
        <taxon>Alphaproteobacteria</taxon>
        <taxon>Rhodothalassiales</taxon>
        <taxon>Rhodothalassiaceae</taxon>
        <taxon>Rhodothalassium</taxon>
    </lineage>
</organism>
<dbReference type="EMBL" id="SLXO01000006">
    <property type="protein sequence ID" value="TCP33857.1"/>
    <property type="molecule type" value="Genomic_DNA"/>
</dbReference>
<dbReference type="AlphaFoldDB" id="A0A4R2PFC6"/>
<dbReference type="CDD" id="cd06154">
    <property type="entry name" value="YjgF_YER057c_UK114_like_6"/>
    <property type="match status" value="1"/>
</dbReference>
<gene>
    <name evidence="1" type="ORF">EV659_10615</name>
</gene>
<dbReference type="Gene3D" id="3.30.1330.40">
    <property type="entry name" value="RutC-like"/>
    <property type="match status" value="1"/>
</dbReference>
<comment type="caution">
    <text evidence="1">The sequence shown here is derived from an EMBL/GenBank/DDBJ whole genome shotgun (WGS) entry which is preliminary data.</text>
</comment>
<dbReference type="InterPro" id="IPR035959">
    <property type="entry name" value="RutC-like_sf"/>
</dbReference>
<protein>
    <submittedName>
        <fullName evidence="1">Enamine deaminase RidA (YjgF/YER057c/UK114 family)</fullName>
    </submittedName>
</protein>
<dbReference type="Proteomes" id="UP000295399">
    <property type="component" value="Unassembled WGS sequence"/>
</dbReference>
<dbReference type="PANTHER" id="PTHR43857:SF1">
    <property type="entry name" value="YJGH FAMILY PROTEIN"/>
    <property type="match status" value="1"/>
</dbReference>
<evidence type="ECO:0000313" key="2">
    <source>
        <dbReference type="Proteomes" id="UP000295399"/>
    </source>
</evidence>